<keyword evidence="1" id="KW-1185">Reference proteome</keyword>
<organism evidence="1 2">
    <name type="scientific">Ditylenchus dipsaci</name>
    <dbReference type="NCBI Taxonomy" id="166011"/>
    <lineage>
        <taxon>Eukaryota</taxon>
        <taxon>Metazoa</taxon>
        <taxon>Ecdysozoa</taxon>
        <taxon>Nematoda</taxon>
        <taxon>Chromadorea</taxon>
        <taxon>Rhabditida</taxon>
        <taxon>Tylenchina</taxon>
        <taxon>Tylenchomorpha</taxon>
        <taxon>Sphaerularioidea</taxon>
        <taxon>Anguinidae</taxon>
        <taxon>Anguininae</taxon>
        <taxon>Ditylenchus</taxon>
    </lineage>
</organism>
<dbReference type="WBParaSite" id="jg8522">
    <property type="protein sequence ID" value="jg8522"/>
    <property type="gene ID" value="jg8522"/>
</dbReference>
<sequence>MEKTGSHMPSSYYGMANHVQQQRLPAPTTITNTPPPPLPAVQSVLEHNTATATIATSERAPQSRIICCWLCRGVVLILDCSVPCSNTSL</sequence>
<proteinExistence type="predicted"/>
<protein>
    <submittedName>
        <fullName evidence="2">Uncharacterized protein</fullName>
    </submittedName>
</protein>
<evidence type="ECO:0000313" key="1">
    <source>
        <dbReference type="Proteomes" id="UP000887574"/>
    </source>
</evidence>
<name>A0A915ESM4_9BILA</name>
<dbReference type="AlphaFoldDB" id="A0A915ESM4"/>
<reference evidence="2" key="1">
    <citation type="submission" date="2022-11" db="UniProtKB">
        <authorList>
            <consortium name="WormBaseParasite"/>
        </authorList>
    </citation>
    <scope>IDENTIFICATION</scope>
</reference>
<evidence type="ECO:0000313" key="2">
    <source>
        <dbReference type="WBParaSite" id="jg8522"/>
    </source>
</evidence>
<accession>A0A915ESM4</accession>
<dbReference type="Proteomes" id="UP000887574">
    <property type="component" value="Unplaced"/>
</dbReference>